<keyword evidence="1" id="KW-0547">Nucleotide-binding</keyword>
<evidence type="ECO:0000256" key="1">
    <source>
        <dbReference type="ARBA" id="ARBA00022741"/>
    </source>
</evidence>
<keyword evidence="3" id="KW-0067">ATP-binding</keyword>
<evidence type="ECO:0000313" key="6">
    <source>
        <dbReference type="Proteomes" id="UP000572953"/>
    </source>
</evidence>
<sequence length="225" mass="25730">MIKKITNISDQGIICDFGEEVNKDINKKVISLFNYLKEKSNKDEIKGIYNIIPSYNKLVVHFDLEKNNSHKIKEIISSIDLKKLTTSQSGKAWIIPVCYDDEYALDLDYLTKSLSLSKEEIIKTHLETEFYVYMIGFMPGHPYMGDLDKKLFTSRLQSPRVQVPIGSVAIAEKFCIIYPYLSPGGWNIIGRTSVKLFDTKNLTNPCLFSPGDTIKFKKVNKSEIK</sequence>
<name>A0A845S947_9PROT</name>
<organism evidence="5 6">
    <name type="scientific">Candidatus Fonsibacter lacus</name>
    <dbReference type="NCBI Taxonomy" id="2576439"/>
    <lineage>
        <taxon>Bacteria</taxon>
        <taxon>Pseudomonadati</taxon>
        <taxon>Pseudomonadota</taxon>
        <taxon>Alphaproteobacteria</taxon>
        <taxon>Candidatus Pelagibacterales</taxon>
        <taxon>Candidatus Pelagibacterales incertae sedis</taxon>
        <taxon>Candidatus Fonsibacter</taxon>
    </lineage>
</organism>
<keyword evidence="2 5" id="KW-0378">Hydrolase</keyword>
<dbReference type="SMART" id="SM00796">
    <property type="entry name" value="AHS1"/>
    <property type="match status" value="1"/>
</dbReference>
<dbReference type="PANTHER" id="PTHR34698:SF2">
    <property type="entry name" value="5-OXOPROLINASE SUBUNIT B"/>
    <property type="match status" value="1"/>
</dbReference>
<accession>A0A845S947</accession>
<dbReference type="InterPro" id="IPR029000">
    <property type="entry name" value="Cyclophilin-like_dom_sf"/>
</dbReference>
<evidence type="ECO:0000256" key="3">
    <source>
        <dbReference type="ARBA" id="ARBA00022840"/>
    </source>
</evidence>
<dbReference type="Gene3D" id="2.40.100.10">
    <property type="entry name" value="Cyclophilin-like"/>
    <property type="match status" value="1"/>
</dbReference>
<dbReference type="Gene3D" id="3.30.1360.40">
    <property type="match status" value="1"/>
</dbReference>
<dbReference type="SUPFAM" id="SSF50891">
    <property type="entry name" value="Cyclophilin-like"/>
    <property type="match status" value="1"/>
</dbReference>
<evidence type="ECO:0000256" key="2">
    <source>
        <dbReference type="ARBA" id="ARBA00022801"/>
    </source>
</evidence>
<dbReference type="Pfam" id="PF02682">
    <property type="entry name" value="CT_C_D"/>
    <property type="match status" value="1"/>
</dbReference>
<proteinExistence type="predicted"/>
<dbReference type="EMBL" id="RGGN01000103">
    <property type="protein sequence ID" value="NCU63057.1"/>
    <property type="molecule type" value="Genomic_DNA"/>
</dbReference>
<dbReference type="InterPro" id="IPR003833">
    <property type="entry name" value="CT_C_D"/>
</dbReference>
<comment type="caution">
    <text evidence="5">The sequence shown here is derived from an EMBL/GenBank/DDBJ whole genome shotgun (WGS) entry which is preliminary data.</text>
</comment>
<dbReference type="InterPro" id="IPR010016">
    <property type="entry name" value="PxpB"/>
</dbReference>
<protein>
    <submittedName>
        <fullName evidence="5">5-oxoprolinase subunit PxpB</fullName>
        <ecNumber evidence="5">3.5.2.9</ecNumber>
    </submittedName>
</protein>
<dbReference type="Proteomes" id="UP000572953">
    <property type="component" value="Unassembled WGS sequence"/>
</dbReference>
<dbReference type="PANTHER" id="PTHR34698">
    <property type="entry name" value="5-OXOPROLINASE SUBUNIT B"/>
    <property type="match status" value="1"/>
</dbReference>
<gene>
    <name evidence="5" type="primary">pxpB</name>
    <name evidence="5" type="ORF">EBV78_03070</name>
</gene>
<reference evidence="5 6" key="1">
    <citation type="submission" date="2018-10" db="EMBL/GenBank/DDBJ databases">
        <title>Iterative Subtractive Binning of Freshwater Chronoseries Metagenomes Recovers Nearly Complete Genomes from over Four Hundred Novel Species.</title>
        <authorList>
            <person name="Rodriguez-R L.M."/>
            <person name="Tsementzi D."/>
            <person name="Luo C."/>
            <person name="Konstantinidis K.T."/>
        </authorList>
    </citation>
    <scope>NUCLEOTIDE SEQUENCE [LARGE SCALE GENOMIC DNA]</scope>
    <source>
        <strain evidence="5">WB7_2B_003</strain>
    </source>
</reference>
<dbReference type="GO" id="GO:0017168">
    <property type="term" value="F:5-oxoprolinase (ATP-hydrolyzing) activity"/>
    <property type="evidence" value="ECO:0007669"/>
    <property type="project" value="UniProtKB-EC"/>
</dbReference>
<dbReference type="NCBIfam" id="TIGR00370">
    <property type="entry name" value="5-oxoprolinase subunit PxpB"/>
    <property type="match status" value="1"/>
</dbReference>
<dbReference type="GO" id="GO:0005524">
    <property type="term" value="F:ATP binding"/>
    <property type="evidence" value="ECO:0007669"/>
    <property type="project" value="UniProtKB-KW"/>
</dbReference>
<evidence type="ECO:0000313" key="5">
    <source>
        <dbReference type="EMBL" id="NCU63057.1"/>
    </source>
</evidence>
<dbReference type="EC" id="3.5.2.9" evidence="5"/>
<feature type="domain" description="Carboxyltransferase" evidence="4">
    <location>
        <begin position="3"/>
        <end position="208"/>
    </location>
</feature>
<dbReference type="SUPFAM" id="SSF160467">
    <property type="entry name" value="PH0987 N-terminal domain-like"/>
    <property type="match status" value="1"/>
</dbReference>
<evidence type="ECO:0000259" key="4">
    <source>
        <dbReference type="SMART" id="SM00796"/>
    </source>
</evidence>
<dbReference type="AlphaFoldDB" id="A0A845S947"/>